<reference evidence="2" key="2">
    <citation type="journal article" date="2011" name="Proc. Natl. Acad. Sci. U.S.A.">
        <title>Obligate biotrophy features unraveled by the genomic analysis of rust fungi.</title>
        <authorList>
            <person name="Duplessis S."/>
            <person name="Cuomo C.A."/>
            <person name="Lin Y.-C."/>
            <person name="Aerts A."/>
            <person name="Tisserant E."/>
            <person name="Veneault-Fourrey C."/>
            <person name="Joly D.L."/>
            <person name="Hacquard S."/>
            <person name="Amselem J."/>
            <person name="Cantarel B.L."/>
            <person name="Chiu R."/>
            <person name="Coutinho P.M."/>
            <person name="Feau N."/>
            <person name="Field M."/>
            <person name="Frey P."/>
            <person name="Gelhaye E."/>
            <person name="Goldberg J."/>
            <person name="Grabherr M.G."/>
            <person name="Kodira C.D."/>
            <person name="Kohler A."/>
            <person name="Kuees U."/>
            <person name="Lindquist E.A."/>
            <person name="Lucas S.M."/>
            <person name="Mago R."/>
            <person name="Mauceli E."/>
            <person name="Morin E."/>
            <person name="Murat C."/>
            <person name="Pangilinan J.L."/>
            <person name="Park R."/>
            <person name="Pearson M."/>
            <person name="Quesneville H."/>
            <person name="Rouhier N."/>
            <person name="Sakthikumar S."/>
            <person name="Salamov A.A."/>
            <person name="Schmutz J."/>
            <person name="Selles B."/>
            <person name="Shapiro H."/>
            <person name="Tanguay P."/>
            <person name="Tuskan G.A."/>
            <person name="Henrissat B."/>
            <person name="Van de Peer Y."/>
            <person name="Rouze P."/>
            <person name="Ellis J.G."/>
            <person name="Dodds P.N."/>
            <person name="Schein J.E."/>
            <person name="Zhong S."/>
            <person name="Hamelin R.C."/>
            <person name="Grigoriev I.V."/>
            <person name="Szabo L.J."/>
            <person name="Martin F."/>
        </authorList>
    </citation>
    <scope>NUCLEOTIDE SEQUENCE [LARGE SCALE GENOMIC DNA]</scope>
    <source>
        <strain evidence="2">CRL 75-36-700-3 / race SCCL</strain>
    </source>
</reference>
<sequence>MAFSFKIHDSELIVGHRLEDYINGPTHHTLHHLYFNCNFGQNPEVDDKSTLDLAQQKSTIRKNKEMVLEKDYQ</sequence>
<evidence type="ECO:0008006" key="3">
    <source>
        <dbReference type="Google" id="ProtNLM"/>
    </source>
</evidence>
<protein>
    <recommendedName>
        <fullName evidence="3">Fatty acid hydroxylase domain-containing protein</fullName>
    </recommendedName>
</protein>
<dbReference type="InParanoid" id="E3KLS1"/>
<gene>
    <name evidence="1" type="ORF">PGTG_11439</name>
</gene>
<dbReference type="EMBL" id="DS178294">
    <property type="protein sequence ID" value="EFP85270.1"/>
    <property type="molecule type" value="Genomic_DNA"/>
</dbReference>
<keyword evidence="2" id="KW-1185">Reference proteome</keyword>
<accession>E3KLS1</accession>
<name>E3KLS1_PUCGT</name>
<dbReference type="KEGG" id="pgr:PGTG_11439"/>
<evidence type="ECO:0000313" key="2">
    <source>
        <dbReference type="Proteomes" id="UP000008783"/>
    </source>
</evidence>
<evidence type="ECO:0000313" key="1">
    <source>
        <dbReference type="EMBL" id="EFP85270.1"/>
    </source>
</evidence>
<dbReference type="RefSeq" id="XP_003329689.1">
    <property type="nucleotide sequence ID" value="XM_003329641.1"/>
</dbReference>
<proteinExistence type="predicted"/>
<dbReference type="GeneID" id="10527259"/>
<dbReference type="VEuPathDB" id="FungiDB:PGTG_11439"/>
<organism evidence="1 2">
    <name type="scientific">Puccinia graminis f. sp. tritici (strain CRL 75-36-700-3 / race SCCL)</name>
    <name type="common">Black stem rust fungus</name>
    <dbReference type="NCBI Taxonomy" id="418459"/>
    <lineage>
        <taxon>Eukaryota</taxon>
        <taxon>Fungi</taxon>
        <taxon>Dikarya</taxon>
        <taxon>Basidiomycota</taxon>
        <taxon>Pucciniomycotina</taxon>
        <taxon>Pucciniomycetes</taxon>
        <taxon>Pucciniales</taxon>
        <taxon>Pucciniaceae</taxon>
        <taxon>Puccinia</taxon>
    </lineage>
</organism>
<dbReference type="Proteomes" id="UP000008783">
    <property type="component" value="Unassembled WGS sequence"/>
</dbReference>
<reference key="1">
    <citation type="submission" date="2007-01" db="EMBL/GenBank/DDBJ databases">
        <title>The Genome Sequence of Puccinia graminis f. sp. tritici Strain CRL 75-36-700-3.</title>
        <authorList>
            <consortium name="The Broad Institute Genome Sequencing Platform"/>
            <person name="Birren B."/>
            <person name="Lander E."/>
            <person name="Galagan J."/>
            <person name="Nusbaum C."/>
            <person name="Devon K."/>
            <person name="Cuomo C."/>
            <person name="Jaffe D."/>
            <person name="Butler J."/>
            <person name="Alvarez P."/>
            <person name="Gnerre S."/>
            <person name="Grabherr M."/>
            <person name="Mauceli E."/>
            <person name="Brockman W."/>
            <person name="Young S."/>
            <person name="LaButti K."/>
            <person name="Sykes S."/>
            <person name="DeCaprio D."/>
            <person name="Crawford M."/>
            <person name="Koehrsen M."/>
            <person name="Engels R."/>
            <person name="Montgomery P."/>
            <person name="Pearson M."/>
            <person name="Howarth C."/>
            <person name="Larson L."/>
            <person name="White J."/>
            <person name="Zeng Q."/>
            <person name="Kodira C."/>
            <person name="Yandava C."/>
            <person name="Alvarado L."/>
            <person name="O'Leary S."/>
            <person name="Szabo L."/>
            <person name="Dean R."/>
            <person name="Schein J."/>
        </authorList>
    </citation>
    <scope>NUCLEOTIDE SEQUENCE</scope>
    <source>
        <strain>CRL 75-36-700-3</strain>
    </source>
</reference>
<dbReference type="AlphaFoldDB" id="E3KLS1"/>
<dbReference type="OrthoDB" id="6354873at2759"/>
<dbReference type="STRING" id="418459.E3KLS1"/>
<dbReference type="HOGENOM" id="CLU_2706031_0_0_1"/>